<evidence type="ECO:0000313" key="2">
    <source>
        <dbReference type="Proteomes" id="UP001172101"/>
    </source>
</evidence>
<accession>A0AA40EGJ0</accession>
<organism evidence="1 2">
    <name type="scientific">Lasiosphaeria miniovina</name>
    <dbReference type="NCBI Taxonomy" id="1954250"/>
    <lineage>
        <taxon>Eukaryota</taxon>
        <taxon>Fungi</taxon>
        <taxon>Dikarya</taxon>
        <taxon>Ascomycota</taxon>
        <taxon>Pezizomycotina</taxon>
        <taxon>Sordariomycetes</taxon>
        <taxon>Sordariomycetidae</taxon>
        <taxon>Sordariales</taxon>
        <taxon>Lasiosphaeriaceae</taxon>
        <taxon>Lasiosphaeria</taxon>
    </lineage>
</organism>
<proteinExistence type="predicted"/>
<evidence type="ECO:0000313" key="1">
    <source>
        <dbReference type="EMBL" id="KAK0734583.1"/>
    </source>
</evidence>
<dbReference type="RefSeq" id="XP_060303460.1">
    <property type="nucleotide sequence ID" value="XM_060441011.1"/>
</dbReference>
<reference evidence="1" key="1">
    <citation type="submission" date="2023-06" db="EMBL/GenBank/DDBJ databases">
        <title>Genome-scale phylogeny and comparative genomics of the fungal order Sordariales.</title>
        <authorList>
            <consortium name="Lawrence Berkeley National Laboratory"/>
            <person name="Hensen N."/>
            <person name="Bonometti L."/>
            <person name="Westerberg I."/>
            <person name="Brannstrom I.O."/>
            <person name="Guillou S."/>
            <person name="Cros-Aarteil S."/>
            <person name="Calhoun S."/>
            <person name="Haridas S."/>
            <person name="Kuo A."/>
            <person name="Mondo S."/>
            <person name="Pangilinan J."/>
            <person name="Riley R."/>
            <person name="LaButti K."/>
            <person name="Andreopoulos B."/>
            <person name="Lipzen A."/>
            <person name="Chen C."/>
            <person name="Yanf M."/>
            <person name="Daum C."/>
            <person name="Ng V."/>
            <person name="Clum A."/>
            <person name="Steindorff A."/>
            <person name="Ohm R."/>
            <person name="Martin F."/>
            <person name="Silar P."/>
            <person name="Natvig D."/>
            <person name="Lalanne C."/>
            <person name="Gautier V."/>
            <person name="Ament-velasquez S.L."/>
            <person name="Kruys A."/>
            <person name="Hutchinson M.I."/>
            <person name="Powell A.J."/>
            <person name="Barry K."/>
            <person name="Miller A.N."/>
            <person name="Grigoriev I.V."/>
            <person name="Debuchy R."/>
            <person name="Gladieux P."/>
            <person name="Thoren M.H."/>
            <person name="Johannesson H."/>
        </authorList>
    </citation>
    <scope>NUCLEOTIDE SEQUENCE</scope>
    <source>
        <strain evidence="1">SMH2392-1A</strain>
    </source>
</reference>
<name>A0AA40EGJ0_9PEZI</name>
<dbReference type="EMBL" id="JAUIRO010000001">
    <property type="protein sequence ID" value="KAK0734583.1"/>
    <property type="molecule type" value="Genomic_DNA"/>
</dbReference>
<dbReference type="AlphaFoldDB" id="A0AA40EGJ0"/>
<gene>
    <name evidence="1" type="ORF">B0T26DRAFT_688987</name>
</gene>
<keyword evidence="2" id="KW-1185">Reference proteome</keyword>
<protein>
    <submittedName>
        <fullName evidence="1">Uncharacterized protein</fullName>
    </submittedName>
</protein>
<sequence length="75" mass="8301">MASHEHVRGEQPKRASSAIRCRGGVLPRVENCFAAIALVGGDDEGDVSQPVGRSLQWQWMTTDSKRTAYSRQPFN</sequence>
<dbReference type="Proteomes" id="UP001172101">
    <property type="component" value="Unassembled WGS sequence"/>
</dbReference>
<dbReference type="GeneID" id="85324281"/>
<comment type="caution">
    <text evidence="1">The sequence shown here is derived from an EMBL/GenBank/DDBJ whole genome shotgun (WGS) entry which is preliminary data.</text>
</comment>